<keyword evidence="3 6" id="KW-0812">Transmembrane</keyword>
<dbReference type="GO" id="GO:0005886">
    <property type="term" value="C:plasma membrane"/>
    <property type="evidence" value="ECO:0007669"/>
    <property type="project" value="UniProtKB-SubCell"/>
</dbReference>
<feature type="transmembrane region" description="Helical" evidence="6">
    <location>
        <begin position="184"/>
        <end position="203"/>
    </location>
</feature>
<feature type="transmembrane region" description="Helical" evidence="6">
    <location>
        <begin position="52"/>
        <end position="72"/>
    </location>
</feature>
<evidence type="ECO:0000256" key="4">
    <source>
        <dbReference type="ARBA" id="ARBA00022989"/>
    </source>
</evidence>
<evidence type="ECO:0000256" key="3">
    <source>
        <dbReference type="ARBA" id="ARBA00022692"/>
    </source>
</evidence>
<keyword evidence="8" id="KW-1185">Reference proteome</keyword>
<proteinExistence type="predicted"/>
<gene>
    <name evidence="7" type="ORF">FOJ82_08350</name>
</gene>
<dbReference type="Proteomes" id="UP000317638">
    <property type="component" value="Unassembled WGS sequence"/>
</dbReference>
<feature type="transmembrane region" description="Helical" evidence="6">
    <location>
        <begin position="152"/>
        <end position="172"/>
    </location>
</feature>
<sequence>MAIGPALKRLWRHRAFRRLLTVRVLSQAADGTLQVGMASYVLFSPQSQPDAWAIAGVLALTLLPFTVVGPFVSTYLDRWSRRQVTVISDTIRCALAVVIGAIIAANLTEGGWQVVLFGALLVAMSINRFMLAGLSAGMQYTVEDDEYLSASSILPTVGPLGLVIGAVLGFGARAGLGPFLPAHQADAVVFWVAALGFFCSVLVSRRFGRDALGPEPGQPVTAAREVLAGLGEAWAHLRTRGPAGLGLASMFVSRLLFGMLTVIVILALRNLYHVGNPDAALADLTVWGLMTGAGFILATPFVPVAARRVGLRRTAVGVLLLGGVAQLVPVLVGGKWALFVISFFVGLAAQSLKICVDTLVQAHVAEEFKGRVFVFYDMLFNGAFVLAAVVVALALPETGVAAAGFAVLAAVWLALAVAFELVSRAIGRAAFERGTEDLTLA</sequence>
<dbReference type="InterPro" id="IPR036259">
    <property type="entry name" value="MFS_trans_sf"/>
</dbReference>
<reference evidence="7 8" key="1">
    <citation type="submission" date="2019-07" db="EMBL/GenBank/DDBJ databases">
        <authorList>
            <person name="Zhou L.-Y."/>
        </authorList>
    </citation>
    <scope>NUCLEOTIDE SEQUENCE [LARGE SCALE GENOMIC DNA]</scope>
    <source>
        <strain evidence="7 8">YIM 101269</strain>
    </source>
</reference>
<name>A0A553K034_9ACTN</name>
<dbReference type="Gene3D" id="1.20.1250.20">
    <property type="entry name" value="MFS general substrate transporter like domains"/>
    <property type="match status" value="1"/>
</dbReference>
<keyword evidence="2" id="KW-1003">Cell membrane</keyword>
<evidence type="ECO:0000256" key="1">
    <source>
        <dbReference type="ARBA" id="ARBA00004651"/>
    </source>
</evidence>
<evidence type="ECO:0000256" key="5">
    <source>
        <dbReference type="ARBA" id="ARBA00023136"/>
    </source>
</evidence>
<organism evidence="7 8">
    <name type="scientific">Tessaracoccus rhinocerotis</name>
    <dbReference type="NCBI Taxonomy" id="1689449"/>
    <lineage>
        <taxon>Bacteria</taxon>
        <taxon>Bacillati</taxon>
        <taxon>Actinomycetota</taxon>
        <taxon>Actinomycetes</taxon>
        <taxon>Propionibacteriales</taxon>
        <taxon>Propionibacteriaceae</taxon>
        <taxon>Tessaracoccus</taxon>
    </lineage>
</organism>
<feature type="transmembrane region" description="Helical" evidence="6">
    <location>
        <begin position="314"/>
        <end position="332"/>
    </location>
</feature>
<comment type="caution">
    <text evidence="7">The sequence shown here is derived from an EMBL/GenBank/DDBJ whole genome shotgun (WGS) entry which is preliminary data.</text>
</comment>
<evidence type="ECO:0000256" key="2">
    <source>
        <dbReference type="ARBA" id="ARBA00022475"/>
    </source>
</evidence>
<feature type="transmembrane region" description="Helical" evidence="6">
    <location>
        <begin position="84"/>
        <end position="105"/>
    </location>
</feature>
<dbReference type="SUPFAM" id="SSF103473">
    <property type="entry name" value="MFS general substrate transporter"/>
    <property type="match status" value="1"/>
</dbReference>
<dbReference type="OrthoDB" id="3688258at2"/>
<feature type="transmembrane region" description="Helical" evidence="6">
    <location>
        <begin position="245"/>
        <end position="268"/>
    </location>
</feature>
<dbReference type="EMBL" id="VKKG01000003">
    <property type="protein sequence ID" value="TRY18061.1"/>
    <property type="molecule type" value="Genomic_DNA"/>
</dbReference>
<feature type="transmembrane region" description="Helical" evidence="6">
    <location>
        <begin position="401"/>
        <end position="423"/>
    </location>
</feature>
<keyword evidence="5 6" id="KW-0472">Membrane</keyword>
<evidence type="ECO:0000313" key="7">
    <source>
        <dbReference type="EMBL" id="TRY18061.1"/>
    </source>
</evidence>
<accession>A0A553K034</accession>
<dbReference type="AlphaFoldDB" id="A0A553K034"/>
<feature type="transmembrane region" description="Helical" evidence="6">
    <location>
        <begin position="280"/>
        <end position="302"/>
    </location>
</feature>
<evidence type="ECO:0000256" key="6">
    <source>
        <dbReference type="SAM" id="Phobius"/>
    </source>
</evidence>
<dbReference type="PANTHER" id="PTHR23513:SF17">
    <property type="entry name" value="MEMBRANE PROTEIN"/>
    <property type="match status" value="1"/>
</dbReference>
<dbReference type="RefSeq" id="WP_143938036.1">
    <property type="nucleotide sequence ID" value="NZ_VKKG01000003.1"/>
</dbReference>
<evidence type="ECO:0000313" key="8">
    <source>
        <dbReference type="Proteomes" id="UP000317638"/>
    </source>
</evidence>
<dbReference type="PANTHER" id="PTHR23513">
    <property type="entry name" value="INTEGRAL MEMBRANE EFFLUX PROTEIN-RELATED"/>
    <property type="match status" value="1"/>
</dbReference>
<comment type="subcellular location">
    <subcellularLocation>
        <location evidence="1">Cell membrane</location>
        <topology evidence="1">Multi-pass membrane protein</topology>
    </subcellularLocation>
</comment>
<feature type="transmembrane region" description="Helical" evidence="6">
    <location>
        <begin position="111"/>
        <end position="131"/>
    </location>
</feature>
<dbReference type="CDD" id="cd06173">
    <property type="entry name" value="MFS_MefA_like"/>
    <property type="match status" value="1"/>
</dbReference>
<protein>
    <submittedName>
        <fullName evidence="7">MFS transporter</fullName>
    </submittedName>
</protein>
<feature type="transmembrane region" description="Helical" evidence="6">
    <location>
        <begin position="338"/>
        <end position="360"/>
    </location>
</feature>
<keyword evidence="4 6" id="KW-1133">Transmembrane helix</keyword>
<feature type="transmembrane region" description="Helical" evidence="6">
    <location>
        <begin position="372"/>
        <end position="395"/>
    </location>
</feature>